<feature type="compositionally biased region" description="Basic and acidic residues" evidence="1">
    <location>
        <begin position="134"/>
        <end position="143"/>
    </location>
</feature>
<feature type="region of interest" description="Disordered" evidence="1">
    <location>
        <begin position="272"/>
        <end position="365"/>
    </location>
</feature>
<feature type="compositionally biased region" description="Basic and acidic residues" evidence="1">
    <location>
        <begin position="304"/>
        <end position="359"/>
    </location>
</feature>
<name>A0AAJ0BDN5_9PEZI</name>
<evidence type="ECO:0000256" key="1">
    <source>
        <dbReference type="SAM" id="MobiDB-lite"/>
    </source>
</evidence>
<gene>
    <name evidence="2" type="ORF">QBC47DRAFT_379798</name>
</gene>
<dbReference type="Proteomes" id="UP001239445">
    <property type="component" value="Unassembled WGS sequence"/>
</dbReference>
<sequence>MCVKNIFYNTYADGAQDVTEELYVCRDGRIAHAPEVRKYDRKLPYTKGTHFLGDLPTPRPSKSPSPNRRDSTYVPGSGPADKPTKHHDRHDREERQHRRSSRHFDAERDIPSSPILTRSMTSPHTPHYVVIDQDQSRFKHRDTPLGPIHIANEISGHRRKSSREEPSSVHLNRRNSVNPQSYVVVNDNREQRRQERRERRMSTSEAIPIPPPAPPAPDVHPGSPRRFSRRPTTVVHSSDSSNAASSSASSPPKHVRWEEKMRAARDRHNAEIANRHAPPDTPPLGSSPLKGILKRSNTTTAVTGEKRGAKGEKKESSSSRRREPETVAKVRPVADDLELFDHDRLRARFGSDSDTDRDRERRRRSKVWLSDRYQYL</sequence>
<feature type="compositionally biased region" description="Basic and acidic residues" evidence="1">
    <location>
        <begin position="187"/>
        <end position="202"/>
    </location>
</feature>
<feature type="compositionally biased region" description="Polar residues" evidence="1">
    <location>
        <begin position="174"/>
        <end position="183"/>
    </location>
</feature>
<feature type="compositionally biased region" description="Polar residues" evidence="1">
    <location>
        <begin position="114"/>
        <end position="124"/>
    </location>
</feature>
<evidence type="ECO:0000313" key="3">
    <source>
        <dbReference type="Proteomes" id="UP001239445"/>
    </source>
</evidence>
<feature type="compositionally biased region" description="Low complexity" evidence="1">
    <location>
        <begin position="237"/>
        <end position="250"/>
    </location>
</feature>
<comment type="caution">
    <text evidence="2">The sequence shown here is derived from an EMBL/GenBank/DDBJ whole genome shotgun (WGS) entry which is preliminary data.</text>
</comment>
<protein>
    <submittedName>
        <fullName evidence="2">Uncharacterized protein</fullName>
    </submittedName>
</protein>
<feature type="region of interest" description="Disordered" evidence="1">
    <location>
        <begin position="48"/>
        <end position="255"/>
    </location>
</feature>
<accession>A0AAJ0BDN5</accession>
<keyword evidence="3" id="KW-1185">Reference proteome</keyword>
<dbReference type="EMBL" id="MU839832">
    <property type="protein sequence ID" value="KAK1756365.1"/>
    <property type="molecule type" value="Genomic_DNA"/>
</dbReference>
<evidence type="ECO:0000313" key="2">
    <source>
        <dbReference type="EMBL" id="KAK1756365.1"/>
    </source>
</evidence>
<feature type="compositionally biased region" description="Basic and acidic residues" evidence="1">
    <location>
        <begin position="90"/>
        <end position="110"/>
    </location>
</feature>
<proteinExistence type="predicted"/>
<organism evidence="2 3">
    <name type="scientific">Echria macrotheca</name>
    <dbReference type="NCBI Taxonomy" id="438768"/>
    <lineage>
        <taxon>Eukaryota</taxon>
        <taxon>Fungi</taxon>
        <taxon>Dikarya</taxon>
        <taxon>Ascomycota</taxon>
        <taxon>Pezizomycotina</taxon>
        <taxon>Sordariomycetes</taxon>
        <taxon>Sordariomycetidae</taxon>
        <taxon>Sordariales</taxon>
        <taxon>Schizotheciaceae</taxon>
        <taxon>Echria</taxon>
    </lineage>
</organism>
<dbReference type="AlphaFoldDB" id="A0AAJ0BDN5"/>
<feature type="compositionally biased region" description="Pro residues" evidence="1">
    <location>
        <begin position="208"/>
        <end position="218"/>
    </location>
</feature>
<reference evidence="2" key="1">
    <citation type="submission" date="2023-06" db="EMBL/GenBank/DDBJ databases">
        <title>Genome-scale phylogeny and comparative genomics of the fungal order Sordariales.</title>
        <authorList>
            <consortium name="Lawrence Berkeley National Laboratory"/>
            <person name="Hensen N."/>
            <person name="Bonometti L."/>
            <person name="Westerberg I."/>
            <person name="Brannstrom I.O."/>
            <person name="Guillou S."/>
            <person name="Cros-Aarteil S."/>
            <person name="Calhoun S."/>
            <person name="Haridas S."/>
            <person name="Kuo A."/>
            <person name="Mondo S."/>
            <person name="Pangilinan J."/>
            <person name="Riley R."/>
            <person name="Labutti K."/>
            <person name="Andreopoulos B."/>
            <person name="Lipzen A."/>
            <person name="Chen C."/>
            <person name="Yanf M."/>
            <person name="Daum C."/>
            <person name="Ng V."/>
            <person name="Clum A."/>
            <person name="Steindorff A."/>
            <person name="Ohm R."/>
            <person name="Martin F."/>
            <person name="Silar P."/>
            <person name="Natvig D."/>
            <person name="Lalanne C."/>
            <person name="Gautier V."/>
            <person name="Ament-Velasquez S.L."/>
            <person name="Kruys A."/>
            <person name="Hutchinson M.I."/>
            <person name="Powell A.J."/>
            <person name="Barry K."/>
            <person name="Miller A.N."/>
            <person name="Grigoriev I.V."/>
            <person name="Debuchy R."/>
            <person name="Gladieux P."/>
            <person name="Thoren M.H."/>
            <person name="Johannesson H."/>
        </authorList>
    </citation>
    <scope>NUCLEOTIDE SEQUENCE</scope>
    <source>
        <strain evidence="2">PSN4</strain>
    </source>
</reference>